<gene>
    <name evidence="3" type="ORF">SEMRO_52_G031120.1</name>
</gene>
<evidence type="ECO:0000313" key="4">
    <source>
        <dbReference type="Proteomes" id="UP001153069"/>
    </source>
</evidence>
<keyword evidence="2" id="KW-0812">Transmembrane</keyword>
<feature type="transmembrane region" description="Helical" evidence="2">
    <location>
        <begin position="241"/>
        <end position="262"/>
    </location>
</feature>
<dbReference type="PANTHER" id="PTHR48064:SF6">
    <property type="entry name" value="RECEPTOR-LIKE PROTEIN KINASE 2"/>
    <property type="match status" value="1"/>
</dbReference>
<dbReference type="SUPFAM" id="SSF52058">
    <property type="entry name" value="L domain-like"/>
    <property type="match status" value="1"/>
</dbReference>
<keyword evidence="4" id="KW-1185">Reference proteome</keyword>
<comment type="caution">
    <text evidence="3">The sequence shown here is derived from an EMBL/GenBank/DDBJ whole genome shotgun (WGS) entry which is preliminary data.</text>
</comment>
<evidence type="ECO:0000313" key="3">
    <source>
        <dbReference type="EMBL" id="CAB9499050.1"/>
    </source>
</evidence>
<name>A0A9N8DC44_9STRA</name>
<dbReference type="Proteomes" id="UP001153069">
    <property type="component" value="Unassembled WGS sequence"/>
</dbReference>
<dbReference type="InterPro" id="IPR032675">
    <property type="entry name" value="LRR_dom_sf"/>
</dbReference>
<dbReference type="InterPro" id="IPR053038">
    <property type="entry name" value="RLP_Defense"/>
</dbReference>
<proteinExistence type="predicted"/>
<feature type="region of interest" description="Disordered" evidence="1">
    <location>
        <begin position="1"/>
        <end position="25"/>
    </location>
</feature>
<evidence type="ECO:0000256" key="1">
    <source>
        <dbReference type="SAM" id="MobiDB-lite"/>
    </source>
</evidence>
<keyword evidence="2" id="KW-0472">Membrane</keyword>
<feature type="compositionally biased region" description="Polar residues" evidence="1">
    <location>
        <begin position="1"/>
        <end position="12"/>
    </location>
</feature>
<protein>
    <submittedName>
        <fullName evidence="3">Leucine Rich Repeat</fullName>
    </submittedName>
</protein>
<reference evidence="3" key="1">
    <citation type="submission" date="2020-06" db="EMBL/GenBank/DDBJ databases">
        <authorList>
            <consortium name="Plant Systems Biology data submission"/>
        </authorList>
    </citation>
    <scope>NUCLEOTIDE SEQUENCE</scope>
    <source>
        <strain evidence="3">D6</strain>
    </source>
</reference>
<dbReference type="PANTHER" id="PTHR48064">
    <property type="entry name" value="OS01G0750400 PROTEIN"/>
    <property type="match status" value="1"/>
</dbReference>
<organism evidence="3 4">
    <name type="scientific">Seminavis robusta</name>
    <dbReference type="NCBI Taxonomy" id="568900"/>
    <lineage>
        <taxon>Eukaryota</taxon>
        <taxon>Sar</taxon>
        <taxon>Stramenopiles</taxon>
        <taxon>Ochrophyta</taxon>
        <taxon>Bacillariophyta</taxon>
        <taxon>Bacillariophyceae</taxon>
        <taxon>Bacillariophycidae</taxon>
        <taxon>Naviculales</taxon>
        <taxon>Naviculaceae</taxon>
        <taxon>Seminavis</taxon>
    </lineage>
</organism>
<dbReference type="OrthoDB" id="38453at2759"/>
<dbReference type="EMBL" id="CAICTM010000051">
    <property type="protein sequence ID" value="CAB9499050.1"/>
    <property type="molecule type" value="Genomic_DNA"/>
</dbReference>
<accession>A0A9N8DC44</accession>
<dbReference type="AlphaFoldDB" id="A0A9N8DC44"/>
<evidence type="ECO:0000256" key="2">
    <source>
        <dbReference type="SAM" id="Phobius"/>
    </source>
</evidence>
<sequence length="712" mass="77691">MKSSGRTTTSDEIATESIRETNNEEESFDVLDIVNARIRGSTEEELRKMESFSALGGADALAQGGPPVASTTLKEEAKEQESKKVEARVQGTPEDKMFLVGVLTERQEAESPLRQAMNVAASTDDFDLKNPHDLPRTSLTRDEEVARRTASTPGAYSVARGFELPTTAAMYGTLAGHPVAENETHSNFMSEVVAQEHSLGNNSGLAVANPVDETVPQDLPRAKEFEIQELTRDQKDKKCKIALSLGAIALVGVVIVIVAIVVPRWKDDQVAPMTAVPTSTPSAAPTMSLEGTIKVLLEEETLLALEDPESPQFMAFEWLLEDPNLPFYSDGRLKQKLALASLYYATSGDTWMDITSWLSHSIHECEWYNAPEFAQKTLMDSIYKGYMSGFPPSTEPPPPRCNEDGLYQHLWLDKNNLVGNLPEELYMLTSLQTLSLGYNQLEGSLGSRIGQLADLEGLAIYDQPPGGIPSEIGLLSKLRGLLLTNSNHEGPLPSELWQLTNLEHWVIMDHEHMQGTISTEVGMLSKLKWFVIQISDISGTIPTELGKVDSLEWILLGQARLSGSIPSELGSHRSKQHIHLDFNDLVGTIPRIIPTELGLLTGLHDLLLEQNQLSGQIPSEFGELLSLRITSLANNSLSGSVPVELSSLQQTLHSFLLDGNPMLTGTIPESLCHVNGTCVIPTGFAHSCKGRMGVFFECTDLLCGCDCSCGGA</sequence>
<keyword evidence="2" id="KW-1133">Transmembrane helix</keyword>
<dbReference type="Gene3D" id="3.80.10.10">
    <property type="entry name" value="Ribonuclease Inhibitor"/>
    <property type="match status" value="1"/>
</dbReference>